<gene>
    <name evidence="10" type="primary">RvY_17603-1</name>
    <name evidence="10" type="synonym">RvY_17603.1</name>
    <name evidence="10" type="ORF">RvY_17603</name>
</gene>
<keyword evidence="4" id="KW-0540">Nuclease</keyword>
<comment type="caution">
    <text evidence="10">The sequence shown here is derived from an EMBL/GenBank/DDBJ whole genome shotgun (WGS) entry which is preliminary data.</text>
</comment>
<dbReference type="PROSITE" id="PS50879">
    <property type="entry name" value="RNASE_H_1"/>
    <property type="match status" value="1"/>
</dbReference>
<feature type="region of interest" description="Disordered" evidence="8">
    <location>
        <begin position="103"/>
        <end position="172"/>
    </location>
</feature>
<organism evidence="10 11">
    <name type="scientific">Ramazzottius varieornatus</name>
    <name type="common">Water bear</name>
    <name type="synonym">Tardigrade</name>
    <dbReference type="NCBI Taxonomy" id="947166"/>
    <lineage>
        <taxon>Eukaryota</taxon>
        <taxon>Metazoa</taxon>
        <taxon>Ecdysozoa</taxon>
        <taxon>Tardigrada</taxon>
        <taxon>Eutardigrada</taxon>
        <taxon>Parachela</taxon>
        <taxon>Hypsibioidea</taxon>
        <taxon>Ramazzottiidae</taxon>
        <taxon>Ramazzottius</taxon>
    </lineage>
</organism>
<evidence type="ECO:0000256" key="8">
    <source>
        <dbReference type="SAM" id="MobiDB-lite"/>
    </source>
</evidence>
<keyword evidence="7" id="KW-0378">Hydrolase</keyword>
<dbReference type="InterPro" id="IPR037056">
    <property type="entry name" value="RNase_H1_N_sf"/>
</dbReference>
<dbReference type="PANTHER" id="PTHR10642">
    <property type="entry name" value="RIBONUCLEASE H1"/>
    <property type="match status" value="1"/>
</dbReference>
<feature type="region of interest" description="Disordered" evidence="8">
    <location>
        <begin position="415"/>
        <end position="451"/>
    </location>
</feature>
<evidence type="ECO:0000259" key="9">
    <source>
        <dbReference type="PROSITE" id="PS50879"/>
    </source>
</evidence>
<dbReference type="Pfam" id="PF01693">
    <property type="entry name" value="Cauli_VI"/>
    <property type="match status" value="2"/>
</dbReference>
<feature type="domain" description="RNase H type-1" evidence="9">
    <location>
        <begin position="254"/>
        <end position="400"/>
    </location>
</feature>
<dbReference type="GO" id="GO:0004523">
    <property type="term" value="F:RNA-DNA hybrid ribonuclease activity"/>
    <property type="evidence" value="ECO:0007669"/>
    <property type="project" value="UniProtKB-EC"/>
</dbReference>
<dbReference type="InterPro" id="IPR012337">
    <property type="entry name" value="RNaseH-like_sf"/>
</dbReference>
<dbReference type="EC" id="3.1.26.4" evidence="3"/>
<evidence type="ECO:0000256" key="7">
    <source>
        <dbReference type="ARBA" id="ARBA00022801"/>
    </source>
</evidence>
<protein>
    <recommendedName>
        <fullName evidence="3">ribonuclease H</fullName>
        <ecNumber evidence="3">3.1.26.4</ecNumber>
    </recommendedName>
</protein>
<comment type="similarity">
    <text evidence="2">Belongs to the RNase H family.</text>
</comment>
<dbReference type="InterPro" id="IPR036397">
    <property type="entry name" value="RNaseH_sf"/>
</dbReference>
<dbReference type="Pfam" id="PF00075">
    <property type="entry name" value="RNase_H"/>
    <property type="match status" value="1"/>
</dbReference>
<sequence>MQAVKGNGARYVLVAQKDGGEGVNVSMVTRASGGGGAGGNQLNTLTAGQAQAPIFYGVKTGRHPGVYDNWPDTLKETINFKGSDVHKFPTRKAAQDYVNGLTAAPKPRTRNAGANQGQQQQQQQQQQGSQNEGKAGQKGQNGNRGAGTGRRRGGRGGQGQQPQQGQNQAKVAPPQQIVVELPANAQLARGSGAPRKRPARPAQQFFAVQNGHQPGVYTDRAAAEKQTNGHPDFVVKVCSNLAEAEHFAYWEVMPENAALAFVAGAAPIQGRSARGGGIGVYFGFESGMNVQAPLIGFPRKHRAEFIAAVRAINRARARGYVELTIISASQYLVDAMTVNWPKWKEADWKDENGVEIPDRSNIEMMLDYSQGMVVNYEFIPANMGVWGISKACQMAGIGAHISTVTTQRRRIQKIQKHGQPLELTRQNRKGSGSNGGRNGNGNSGGMHGSMGKVINNGLKEINVINTMGTGAHPGAHWDEEIRYGAVSGIGYE</sequence>
<comment type="catalytic activity">
    <reaction evidence="1">
        <text>Endonucleolytic cleavage to 5'-phosphomonoester.</text>
        <dbReference type="EC" id="3.1.26.4"/>
    </reaction>
</comment>
<proteinExistence type="inferred from homology"/>
<dbReference type="GO" id="GO:0043137">
    <property type="term" value="P:DNA replication, removal of RNA primer"/>
    <property type="evidence" value="ECO:0007669"/>
    <property type="project" value="TreeGrafter"/>
</dbReference>
<accession>A0A1D1W6H0</accession>
<dbReference type="STRING" id="947166.A0A1D1W6H0"/>
<dbReference type="GO" id="GO:0046872">
    <property type="term" value="F:metal ion binding"/>
    <property type="evidence" value="ECO:0007669"/>
    <property type="project" value="UniProtKB-KW"/>
</dbReference>
<dbReference type="EMBL" id="BDGG01000016">
    <property type="protein sequence ID" value="GAV07808.1"/>
    <property type="molecule type" value="Genomic_DNA"/>
</dbReference>
<dbReference type="AlphaFoldDB" id="A0A1D1W6H0"/>
<reference evidence="10 11" key="1">
    <citation type="journal article" date="2016" name="Nat. Commun.">
        <title>Extremotolerant tardigrade genome and improved radiotolerance of human cultured cells by tardigrade-unique protein.</title>
        <authorList>
            <person name="Hashimoto T."/>
            <person name="Horikawa D.D."/>
            <person name="Saito Y."/>
            <person name="Kuwahara H."/>
            <person name="Kozuka-Hata H."/>
            <person name="Shin-I T."/>
            <person name="Minakuchi Y."/>
            <person name="Ohishi K."/>
            <person name="Motoyama A."/>
            <person name="Aizu T."/>
            <person name="Enomoto A."/>
            <person name="Kondo K."/>
            <person name="Tanaka S."/>
            <person name="Hara Y."/>
            <person name="Koshikawa S."/>
            <person name="Sagara H."/>
            <person name="Miura T."/>
            <person name="Yokobori S."/>
            <person name="Miyagawa K."/>
            <person name="Suzuki Y."/>
            <person name="Kubo T."/>
            <person name="Oyama M."/>
            <person name="Kohara Y."/>
            <person name="Fujiyama A."/>
            <person name="Arakawa K."/>
            <person name="Katayama T."/>
            <person name="Toyoda A."/>
            <person name="Kunieda T."/>
        </authorList>
    </citation>
    <scope>NUCLEOTIDE SEQUENCE [LARGE SCALE GENOMIC DNA]</scope>
    <source>
        <strain evidence="10 11">YOKOZUNA-1</strain>
    </source>
</reference>
<dbReference type="OrthoDB" id="407198at2759"/>
<name>A0A1D1W6H0_RAMVA</name>
<keyword evidence="5" id="KW-0479">Metal-binding</keyword>
<evidence type="ECO:0000256" key="3">
    <source>
        <dbReference type="ARBA" id="ARBA00012180"/>
    </source>
</evidence>
<evidence type="ECO:0000313" key="11">
    <source>
        <dbReference type="Proteomes" id="UP000186922"/>
    </source>
</evidence>
<dbReference type="Gene3D" id="3.30.420.10">
    <property type="entry name" value="Ribonuclease H-like superfamily/Ribonuclease H"/>
    <property type="match status" value="1"/>
</dbReference>
<dbReference type="InterPro" id="IPR011320">
    <property type="entry name" value="RNase_H1_N"/>
</dbReference>
<evidence type="ECO:0000256" key="6">
    <source>
        <dbReference type="ARBA" id="ARBA00022759"/>
    </source>
</evidence>
<dbReference type="InterPro" id="IPR002156">
    <property type="entry name" value="RNaseH_domain"/>
</dbReference>
<evidence type="ECO:0000313" key="10">
    <source>
        <dbReference type="EMBL" id="GAV07808.1"/>
    </source>
</evidence>
<keyword evidence="11" id="KW-1185">Reference proteome</keyword>
<dbReference type="SUPFAM" id="SSF53098">
    <property type="entry name" value="Ribonuclease H-like"/>
    <property type="match status" value="1"/>
</dbReference>
<dbReference type="GO" id="GO:0003676">
    <property type="term" value="F:nucleic acid binding"/>
    <property type="evidence" value="ECO:0007669"/>
    <property type="project" value="InterPro"/>
</dbReference>
<dbReference type="Gene3D" id="3.40.970.10">
    <property type="entry name" value="Ribonuclease H1, N-terminal domain"/>
    <property type="match status" value="2"/>
</dbReference>
<keyword evidence="6" id="KW-0255">Endonuclease</keyword>
<dbReference type="InterPro" id="IPR009027">
    <property type="entry name" value="Ribosomal_bL9/RNase_H1_N"/>
</dbReference>
<evidence type="ECO:0000256" key="5">
    <source>
        <dbReference type="ARBA" id="ARBA00022723"/>
    </source>
</evidence>
<dbReference type="PANTHER" id="PTHR10642:SF26">
    <property type="entry name" value="RIBONUCLEASE H1"/>
    <property type="match status" value="1"/>
</dbReference>
<evidence type="ECO:0000256" key="1">
    <source>
        <dbReference type="ARBA" id="ARBA00000077"/>
    </source>
</evidence>
<feature type="compositionally biased region" description="Low complexity" evidence="8">
    <location>
        <begin position="116"/>
        <end position="130"/>
    </location>
</feature>
<dbReference type="SUPFAM" id="SSF55658">
    <property type="entry name" value="L9 N-domain-like"/>
    <property type="match status" value="2"/>
</dbReference>
<dbReference type="InterPro" id="IPR050092">
    <property type="entry name" value="RNase_H"/>
</dbReference>
<feature type="compositionally biased region" description="Gly residues" evidence="8">
    <location>
        <begin position="432"/>
        <end position="448"/>
    </location>
</feature>
<dbReference type="Proteomes" id="UP000186922">
    <property type="component" value="Unassembled WGS sequence"/>
</dbReference>
<evidence type="ECO:0000256" key="4">
    <source>
        <dbReference type="ARBA" id="ARBA00022722"/>
    </source>
</evidence>
<evidence type="ECO:0000256" key="2">
    <source>
        <dbReference type="ARBA" id="ARBA00005300"/>
    </source>
</evidence>